<organism evidence="1">
    <name type="scientific">Polynucleobacter yangtzensis</name>
    <dbReference type="NCBI Taxonomy" id="1743159"/>
    <lineage>
        <taxon>Bacteria</taxon>
        <taxon>Pseudomonadati</taxon>
        <taxon>Pseudomonadota</taxon>
        <taxon>Betaproteobacteria</taxon>
        <taxon>Burkholderiales</taxon>
        <taxon>Burkholderiaceae</taxon>
        <taxon>Polynucleobacter</taxon>
    </lineage>
</organism>
<dbReference type="EMBL" id="AP026974">
    <property type="protein sequence ID" value="BDT78769.1"/>
    <property type="molecule type" value="Genomic_DNA"/>
</dbReference>
<accession>A0A9C7FA57</accession>
<reference evidence="1 3" key="1">
    <citation type="submission" date="2022-11" db="EMBL/GenBank/DDBJ databases">
        <title>Complete Genome Sequences of three Polynucleobacter sp. Subcluster PnecC Strains KF022, KF023, and KF032 Isolated from a Shallow Eutrophic Lake in Japan.</title>
        <authorList>
            <person name="Ogata Y."/>
            <person name="Watanabe K."/>
            <person name="Takemine S."/>
            <person name="Shindo C."/>
            <person name="Kurokawa R."/>
            <person name="Suda W."/>
        </authorList>
    </citation>
    <scope>NUCLEOTIDE SEQUENCE</scope>
    <source>
        <strain evidence="1">KF023</strain>
        <strain evidence="2 3">KF032</strain>
    </source>
</reference>
<keyword evidence="3" id="KW-1185">Reference proteome</keyword>
<dbReference type="EMBL" id="AP026973">
    <property type="protein sequence ID" value="BDT76915.1"/>
    <property type="molecule type" value="Genomic_DNA"/>
</dbReference>
<dbReference type="AlphaFoldDB" id="A0A9C7FA57"/>
<proteinExistence type="predicted"/>
<evidence type="ECO:0000313" key="1">
    <source>
        <dbReference type="EMBL" id="BDT76915.1"/>
    </source>
</evidence>
<evidence type="ECO:0000313" key="3">
    <source>
        <dbReference type="Proteomes" id="UP001211204"/>
    </source>
</evidence>
<protein>
    <submittedName>
        <fullName evidence="1">Uncharacterized protein</fullName>
    </submittedName>
</protein>
<name>A0A9C7FA57_9BURK</name>
<sequence length="66" mass="7269">MGLKNANQNGLIETKKAIDELEAGLGVRFSTLEKFIADLRQDIVFTVPADPFAQATPISSLKRHKD</sequence>
<dbReference type="RefSeq" id="WP_281743333.1">
    <property type="nucleotide sequence ID" value="NZ_AP026973.1"/>
</dbReference>
<dbReference type="Proteomes" id="UP001211097">
    <property type="component" value="Chromosome"/>
</dbReference>
<dbReference type="Proteomes" id="UP001211204">
    <property type="component" value="Chromosome"/>
</dbReference>
<evidence type="ECO:0000313" key="2">
    <source>
        <dbReference type="EMBL" id="BDT78769.1"/>
    </source>
</evidence>
<dbReference type="KEGG" id="pyt:PKF023_07180"/>
<gene>
    <name evidence="1" type="ORF">PKF023_07180</name>
    <name evidence="2" type="ORF">PKF032_06570</name>
</gene>